<dbReference type="PROSITE" id="PS51186">
    <property type="entry name" value="GNAT"/>
    <property type="match status" value="1"/>
</dbReference>
<evidence type="ECO:0000313" key="2">
    <source>
        <dbReference type="EMBL" id="MBE2999693.1"/>
    </source>
</evidence>
<reference evidence="2 3" key="1">
    <citation type="submission" date="2020-09" db="EMBL/GenBank/DDBJ databases">
        <title>Diversity and distribution of actinomycetes associated with coral in the coast of Hainan.</title>
        <authorList>
            <person name="Li F."/>
        </authorList>
    </citation>
    <scope>NUCLEOTIDE SEQUENCE [LARGE SCALE GENOMIC DNA]</scope>
    <source>
        <strain evidence="2 3">HNM0947</strain>
    </source>
</reference>
<dbReference type="RefSeq" id="WP_193122321.1">
    <property type="nucleotide sequence ID" value="NZ_JADBGI010000010.1"/>
</dbReference>
<protein>
    <submittedName>
        <fullName evidence="2">GNAT family N-acetyltransferase</fullName>
    </submittedName>
</protein>
<feature type="domain" description="N-acetyltransferase" evidence="1">
    <location>
        <begin position="1"/>
        <end position="131"/>
    </location>
</feature>
<dbReference type="InterPro" id="IPR016181">
    <property type="entry name" value="Acyl_CoA_acyltransferase"/>
</dbReference>
<gene>
    <name evidence="2" type="ORF">IDM40_13380</name>
</gene>
<sequence>MEPRRATPDDTEALTAFLARVDLTLSGLDSPDVRLWIQRDGTGAVRGCTGYEMSADRRHTLIRSVAVDPERRSAGRGAALARFAFDRAAEEGARTAWLFSRRSGPFWQGLGFAEADRRELARVLRGTHQVRLFRSTGRLDGEVAWSRSLEPSTASGRR</sequence>
<comment type="caution">
    <text evidence="2">The sequence shown here is derived from an EMBL/GenBank/DDBJ whole genome shotgun (WGS) entry which is preliminary data.</text>
</comment>
<accession>A0ABR9P769</accession>
<keyword evidence="3" id="KW-1185">Reference proteome</keyword>
<dbReference type="InterPro" id="IPR000182">
    <property type="entry name" value="GNAT_dom"/>
</dbReference>
<dbReference type="EMBL" id="JADBGI010000010">
    <property type="protein sequence ID" value="MBE2999693.1"/>
    <property type="molecule type" value="Genomic_DNA"/>
</dbReference>
<dbReference type="SUPFAM" id="SSF55729">
    <property type="entry name" value="Acyl-CoA N-acyltransferases (Nat)"/>
    <property type="match status" value="1"/>
</dbReference>
<evidence type="ECO:0000259" key="1">
    <source>
        <dbReference type="PROSITE" id="PS51186"/>
    </source>
</evidence>
<dbReference type="Proteomes" id="UP000806528">
    <property type="component" value="Unassembled WGS sequence"/>
</dbReference>
<organism evidence="2 3">
    <name type="scientific">Nocardiopsis coralli</name>
    <dbReference type="NCBI Taxonomy" id="2772213"/>
    <lineage>
        <taxon>Bacteria</taxon>
        <taxon>Bacillati</taxon>
        <taxon>Actinomycetota</taxon>
        <taxon>Actinomycetes</taxon>
        <taxon>Streptosporangiales</taxon>
        <taxon>Nocardiopsidaceae</taxon>
        <taxon>Nocardiopsis</taxon>
    </lineage>
</organism>
<evidence type="ECO:0000313" key="3">
    <source>
        <dbReference type="Proteomes" id="UP000806528"/>
    </source>
</evidence>
<dbReference type="CDD" id="cd04301">
    <property type="entry name" value="NAT_SF"/>
    <property type="match status" value="1"/>
</dbReference>
<name>A0ABR9P769_9ACTN</name>
<dbReference type="Gene3D" id="3.40.630.30">
    <property type="match status" value="1"/>
</dbReference>
<proteinExistence type="predicted"/>
<dbReference type="Pfam" id="PF00583">
    <property type="entry name" value="Acetyltransf_1"/>
    <property type="match status" value="1"/>
</dbReference>